<name>A0A401PBD9_SCYTO</name>
<evidence type="ECO:0000256" key="8">
    <source>
        <dbReference type="ARBA" id="ARBA00038646"/>
    </source>
</evidence>
<dbReference type="InterPro" id="IPR007203">
    <property type="entry name" value="ORMDL"/>
</dbReference>
<keyword evidence="7 11" id="KW-0472">Membrane</keyword>
<dbReference type="Pfam" id="PF04061">
    <property type="entry name" value="ORMDL"/>
    <property type="match status" value="1"/>
</dbReference>
<dbReference type="SUPFAM" id="SSF56436">
    <property type="entry name" value="C-type lectin-like"/>
    <property type="match status" value="1"/>
</dbReference>
<dbReference type="OMA" id="GTKQTNI"/>
<dbReference type="Pfam" id="PF01391">
    <property type="entry name" value="Collagen"/>
    <property type="match status" value="2"/>
</dbReference>
<comment type="function">
    <text evidence="9">Plays an essential role in the homeostatic regulation of sphingolipid de novo biosynthesis by modulating the activity of the serine palmitoyltransferase (SPT) in response to ceramide levels. When complexed to SPT, the binding of ceramides to its N-terminus stabilizes a conformation that block SPT substrate entry, hence preventing SPT catalytic activity. Through this mechanism, maintains ceramide levels at sufficient concentrations for the production of complex sphingolipids, but which prevents the accumulation of ceramides to levels that trigger apoptosis.</text>
</comment>
<accession>A0A401PBD9</accession>
<dbReference type="Gene3D" id="2.60.120.200">
    <property type="match status" value="1"/>
</dbReference>
<feature type="region of interest" description="Disordered" evidence="10">
    <location>
        <begin position="1"/>
        <end position="36"/>
    </location>
</feature>
<dbReference type="OrthoDB" id="10060752at2759"/>
<dbReference type="Proteomes" id="UP000288216">
    <property type="component" value="Unassembled WGS sequence"/>
</dbReference>
<dbReference type="AlphaFoldDB" id="A0A401PBD9"/>
<feature type="compositionally biased region" description="Acidic residues" evidence="10">
    <location>
        <begin position="315"/>
        <end position="326"/>
    </location>
</feature>
<dbReference type="FunFam" id="2.60.120.200:FF:000039">
    <property type="entry name" value="Collagen XV alpha 1 chain"/>
    <property type="match status" value="1"/>
</dbReference>
<evidence type="ECO:0000256" key="5">
    <source>
        <dbReference type="ARBA" id="ARBA00022989"/>
    </source>
</evidence>
<keyword evidence="4" id="KW-0677">Repeat</keyword>
<keyword evidence="5 11" id="KW-1133">Transmembrane helix</keyword>
<dbReference type="InterPro" id="IPR016186">
    <property type="entry name" value="C-type_lectin-like/link_sf"/>
</dbReference>
<feature type="compositionally biased region" description="Pro residues" evidence="10">
    <location>
        <begin position="374"/>
        <end position="389"/>
    </location>
</feature>
<evidence type="ECO:0000313" key="13">
    <source>
        <dbReference type="EMBL" id="GCB70425.1"/>
    </source>
</evidence>
<dbReference type="InterPro" id="IPR048287">
    <property type="entry name" value="TSPN-like_N"/>
</dbReference>
<feature type="transmembrane region" description="Helical" evidence="11">
    <location>
        <begin position="972"/>
        <end position="1000"/>
    </location>
</feature>
<dbReference type="GO" id="GO:0005789">
    <property type="term" value="C:endoplasmic reticulum membrane"/>
    <property type="evidence" value="ECO:0007669"/>
    <property type="project" value="InterPro"/>
</dbReference>
<protein>
    <recommendedName>
        <fullName evidence="12">Thrombospondin-like N-terminal domain-containing protein</fullName>
    </recommendedName>
</protein>
<dbReference type="EMBL" id="BFAA01000279">
    <property type="protein sequence ID" value="GCB70425.1"/>
    <property type="molecule type" value="Genomic_DNA"/>
</dbReference>
<feature type="region of interest" description="Disordered" evidence="10">
    <location>
        <begin position="262"/>
        <end position="509"/>
    </location>
</feature>
<keyword evidence="14" id="KW-1185">Reference proteome</keyword>
<dbReference type="Pfam" id="PF06482">
    <property type="entry name" value="Endostatin"/>
    <property type="match status" value="1"/>
</dbReference>
<evidence type="ECO:0000256" key="3">
    <source>
        <dbReference type="ARBA" id="ARBA00022692"/>
    </source>
</evidence>
<keyword evidence="3 11" id="KW-0812">Transmembrane</keyword>
<comment type="subcellular location">
    <subcellularLocation>
        <location evidence="1">Membrane</location>
        <topology evidence="1">Multi-pass membrane protein</topology>
    </subcellularLocation>
</comment>
<dbReference type="STRING" id="75743.A0A401PBD9"/>
<evidence type="ECO:0000256" key="10">
    <source>
        <dbReference type="SAM" id="MobiDB-lite"/>
    </source>
</evidence>
<feature type="compositionally biased region" description="Basic and acidic residues" evidence="10">
    <location>
        <begin position="8"/>
        <end position="26"/>
    </location>
</feature>
<dbReference type="GO" id="GO:0006665">
    <property type="term" value="P:sphingolipid metabolic process"/>
    <property type="evidence" value="ECO:0007669"/>
    <property type="project" value="UniProtKB-ARBA"/>
</dbReference>
<feature type="compositionally biased region" description="Polar residues" evidence="10">
    <location>
        <begin position="278"/>
        <end position="287"/>
    </location>
</feature>
<dbReference type="GO" id="GO:0005581">
    <property type="term" value="C:collagen trimer"/>
    <property type="evidence" value="ECO:0007669"/>
    <property type="project" value="UniProtKB-KW"/>
</dbReference>
<comment type="caution">
    <text evidence="13">The sequence shown here is derived from an EMBL/GenBank/DDBJ whole genome shotgun (WGS) entry which is preliminary data.</text>
</comment>
<sequence length="1102" mass="119202">MFATPKYIRPDDSKGGSDHDLGNEKDEEKEELETLSSVSPLIGNVTTLAPEDKLSIPPDIGLEDLDLLHLVSEESSHVSMVEGLGGGTAFHFHTGFAPTPRSTRIFFPEPFYKDFVVLATLKQTNLNGGVIFAVVDSTEKVVSLGVKLSPVEEGVQHLELYYTPPHSEVSRKAISFKVPARTKRWTSFGLRVEGNTVTLHQQCQRPQRLKFKRSWEPLEFEPNSKLLIVNAGKADSDKYIGGIQHLYITPNLNEAEKPEYMKCDDEDDDEDDPEKTTSDPSETTSDQKFMPGSGEEAITSLPTKVDTLDVKPDVEEGNDINTEDGEISPLPKEDKDEVVPCLCPVSPGPPGPKGDTGLPGRPGLLGERGHPGKIGPPGPEGPTGPPGSPGLPGAPGSRKVTGWFGATGLPGETGFPGNPGPRGPSGPPGQKGDRGDAGPKGEEGQPGHPGIGYPGTKGEKGNTGPQGPPGPASGCHSDYPCRDSIVSDQKGEKGDPGFPGEQGFPGRDGLPGIPGSIGPPGLMGVCDQECICMPGPQGPPGPPGPSGPQLFDISSNQMLEKLRGEIGMPGRPGPPGMNGEKGEPGTSGGHGTVPCGLPGTPGVPGIPGPPGPPGIPGSFYYNRIFPLPPRPHCKTPMNHEHHHNGHVFRNTDSQGPKTNDNLYDGTLKSHVFKNTELMLKATPMVPEGSMVYVTEGSKVFIRLLNGWSKLCLEDFFPGTVSDDPAVSVKVTDVSPNRGAAQLHLVALNGPLTGEMAGIRGADLQCFQQAQEAGLRGTFRAFLTSSNQDLISIVKRSDRTSVPIVNLKGEMLFYNWDTLFSGSGGHFNSKVPIYSFRGQNVMADSTWPRKLVWHGSSSRGIRVSDNYCNEWRRDYGAKGLATSLMNGKLLEQHSWSKNRKDARSDVNLRPSILKFLPLAGPRFQILLFKLPELKRTGKISKCTQVVKKRTMNVGTAHSEVNPNTRVMNSRGIWLSYILGIGLLHIILLSIPFFSVPVVWTLTNVIHNMGMYIFLHTVKGTPFETPDQGKARLLTHWEQMDYGVQFTASRKFLTITPIILYFLTSFYTKYDKLHFVVNTISLMSVLIPKLPQLHGVRIFGINKY</sequence>
<dbReference type="SUPFAM" id="SSF49899">
    <property type="entry name" value="Concanavalin A-like lectins/glucanases"/>
    <property type="match status" value="1"/>
</dbReference>
<dbReference type="GO" id="GO:2000303">
    <property type="term" value="P:regulation of ceramide biosynthetic process"/>
    <property type="evidence" value="ECO:0007669"/>
    <property type="project" value="UniProtKB-ARBA"/>
</dbReference>
<dbReference type="InterPro" id="IPR045463">
    <property type="entry name" value="XV/XVIII_trimerization_dom"/>
</dbReference>
<dbReference type="Gene3D" id="3.40.1620.70">
    <property type="match status" value="1"/>
</dbReference>
<comment type="similarity">
    <text evidence="2">Belongs to the ORM family.</text>
</comment>
<evidence type="ECO:0000313" key="14">
    <source>
        <dbReference type="Proteomes" id="UP000288216"/>
    </source>
</evidence>
<organism evidence="13 14">
    <name type="scientific">Scyliorhinus torazame</name>
    <name type="common">Cloudy catshark</name>
    <name type="synonym">Catulus torazame</name>
    <dbReference type="NCBI Taxonomy" id="75743"/>
    <lineage>
        <taxon>Eukaryota</taxon>
        <taxon>Metazoa</taxon>
        <taxon>Chordata</taxon>
        <taxon>Craniata</taxon>
        <taxon>Vertebrata</taxon>
        <taxon>Chondrichthyes</taxon>
        <taxon>Elasmobranchii</taxon>
        <taxon>Galeomorphii</taxon>
        <taxon>Galeoidea</taxon>
        <taxon>Carcharhiniformes</taxon>
        <taxon>Scyliorhinidae</taxon>
        <taxon>Scyliorhinus</taxon>
    </lineage>
</organism>
<feature type="domain" description="Thrombospondin-like N-terminal" evidence="12">
    <location>
        <begin position="61"/>
        <end position="252"/>
    </location>
</feature>
<dbReference type="InterPro" id="IPR013320">
    <property type="entry name" value="ConA-like_dom_sf"/>
</dbReference>
<keyword evidence="6" id="KW-0176">Collagen</keyword>
<evidence type="ECO:0000256" key="4">
    <source>
        <dbReference type="ARBA" id="ARBA00022737"/>
    </source>
</evidence>
<comment type="subunit">
    <text evidence="8">Ceramide-sensitive subunit of the serine palmitoyltransferase (SPT) complex, which is also composed of SPTLC1, SPTLC2/3 and SPTSSA/B.</text>
</comment>
<reference evidence="13 14" key="1">
    <citation type="journal article" date="2018" name="Nat. Ecol. Evol.">
        <title>Shark genomes provide insights into elasmobranch evolution and the origin of vertebrates.</title>
        <authorList>
            <person name="Hara Y"/>
            <person name="Yamaguchi K"/>
            <person name="Onimaru K"/>
            <person name="Kadota M"/>
            <person name="Koyanagi M"/>
            <person name="Keeley SD"/>
            <person name="Tatsumi K"/>
            <person name="Tanaka K"/>
            <person name="Motone F"/>
            <person name="Kageyama Y"/>
            <person name="Nozu R"/>
            <person name="Adachi N"/>
            <person name="Nishimura O"/>
            <person name="Nakagawa R"/>
            <person name="Tanegashima C"/>
            <person name="Kiyatake I"/>
            <person name="Matsumoto R"/>
            <person name="Murakumo K"/>
            <person name="Nishida K"/>
            <person name="Terakita A"/>
            <person name="Kuratani S"/>
            <person name="Sato K"/>
            <person name="Hyodo S Kuraku.S."/>
        </authorList>
    </citation>
    <scope>NUCLEOTIDE SEQUENCE [LARGE SCALE GENOMIC DNA]</scope>
</reference>
<evidence type="ECO:0000256" key="2">
    <source>
        <dbReference type="ARBA" id="ARBA00007649"/>
    </source>
</evidence>
<feature type="compositionally biased region" description="Basic and acidic residues" evidence="10">
    <location>
        <begin position="431"/>
        <end position="445"/>
    </location>
</feature>
<evidence type="ECO:0000256" key="9">
    <source>
        <dbReference type="ARBA" id="ARBA00045896"/>
    </source>
</evidence>
<dbReference type="InterPro" id="IPR008160">
    <property type="entry name" value="Collagen"/>
</dbReference>
<feature type="region of interest" description="Disordered" evidence="10">
    <location>
        <begin position="564"/>
        <end position="588"/>
    </location>
</feature>
<dbReference type="Pfam" id="PF20010">
    <property type="entry name" value="Collagen_trimer"/>
    <property type="match status" value="1"/>
</dbReference>
<dbReference type="InterPro" id="IPR016187">
    <property type="entry name" value="CTDL_fold"/>
</dbReference>
<proteinExistence type="inferred from homology"/>
<evidence type="ECO:0000256" key="7">
    <source>
        <dbReference type="ARBA" id="ARBA00023136"/>
    </source>
</evidence>
<dbReference type="SMART" id="SM00210">
    <property type="entry name" value="TSPN"/>
    <property type="match status" value="1"/>
</dbReference>
<dbReference type="PANTHER" id="PTHR12665">
    <property type="entry name" value="ORMDL PROTEINS"/>
    <property type="match status" value="1"/>
</dbReference>
<gene>
    <name evidence="13" type="ORF">scyTo_0001277</name>
</gene>
<feature type="compositionally biased region" description="Acidic residues" evidence="10">
    <location>
        <begin position="264"/>
        <end position="273"/>
    </location>
</feature>
<evidence type="ECO:0000256" key="11">
    <source>
        <dbReference type="SAM" id="Phobius"/>
    </source>
</evidence>
<dbReference type="Gene3D" id="3.10.100.10">
    <property type="entry name" value="Mannose-Binding Protein A, subunit A"/>
    <property type="match status" value="1"/>
</dbReference>
<dbReference type="InterPro" id="IPR010515">
    <property type="entry name" value="Collagenase_NC10/endostatin"/>
</dbReference>
<evidence type="ECO:0000256" key="1">
    <source>
        <dbReference type="ARBA" id="ARBA00004141"/>
    </source>
</evidence>
<evidence type="ECO:0000259" key="12">
    <source>
        <dbReference type="SMART" id="SM00210"/>
    </source>
</evidence>
<evidence type="ECO:0000256" key="6">
    <source>
        <dbReference type="ARBA" id="ARBA00023119"/>
    </source>
</evidence>
<feature type="compositionally biased region" description="Pro residues" evidence="10">
    <location>
        <begin position="418"/>
        <end position="427"/>
    </location>
</feature>